<keyword evidence="2" id="KW-1185">Reference proteome</keyword>
<dbReference type="AlphaFoldDB" id="D6SKA3"/>
<dbReference type="Pfam" id="PF15723">
    <property type="entry name" value="MqsR_toxin"/>
    <property type="match status" value="1"/>
</dbReference>
<gene>
    <name evidence="1" type="ORF">Dthio_PD3770</name>
</gene>
<dbReference type="GO" id="GO:0009372">
    <property type="term" value="P:quorum sensing"/>
    <property type="evidence" value="ECO:0007669"/>
    <property type="project" value="InterPro"/>
</dbReference>
<protein>
    <recommendedName>
        <fullName evidence="3">Type II toxin-antitoxin system MqsR family toxin</fullName>
    </recommendedName>
</protein>
<dbReference type="InterPro" id="IPR031451">
    <property type="entry name" value="MqsR_toxin"/>
</dbReference>
<name>D6SKA3_9BACT</name>
<evidence type="ECO:0008006" key="3">
    <source>
        <dbReference type="Google" id="ProtNLM"/>
    </source>
</evidence>
<accession>D6SKA3</accession>
<comment type="caution">
    <text evidence="1">The sequence shown here is derived from an EMBL/GenBank/DDBJ whole genome shotgun (WGS) entry which is preliminary data.</text>
</comment>
<dbReference type="InterPro" id="IPR038493">
    <property type="entry name" value="MqsR_sf"/>
</dbReference>
<dbReference type="RefSeq" id="WP_008869425.1">
    <property type="nucleotide sequence ID" value="NZ_ACJN02000001.1"/>
</dbReference>
<dbReference type="GO" id="GO:0017148">
    <property type="term" value="P:negative regulation of translation"/>
    <property type="evidence" value="ECO:0007669"/>
    <property type="project" value="InterPro"/>
</dbReference>
<dbReference type="GO" id="GO:0044010">
    <property type="term" value="P:single-species biofilm formation"/>
    <property type="evidence" value="ECO:0007669"/>
    <property type="project" value="InterPro"/>
</dbReference>
<reference evidence="1" key="1">
    <citation type="submission" date="2010-05" db="EMBL/GenBank/DDBJ databases">
        <title>The draft genome of Desulfonatronospira thiodismutans ASO3-1.</title>
        <authorList>
            <consortium name="US DOE Joint Genome Institute (JGI-PGF)"/>
            <person name="Lucas S."/>
            <person name="Copeland A."/>
            <person name="Lapidus A."/>
            <person name="Cheng J.-F."/>
            <person name="Bruce D."/>
            <person name="Goodwin L."/>
            <person name="Pitluck S."/>
            <person name="Chertkov O."/>
            <person name="Brettin T."/>
            <person name="Detter J.C."/>
            <person name="Han C."/>
            <person name="Land M.L."/>
            <person name="Hauser L."/>
            <person name="Kyrpides N."/>
            <person name="Mikhailova N."/>
            <person name="Muyzer G."/>
            <person name="Woyke T."/>
        </authorList>
    </citation>
    <scope>NUCLEOTIDE SEQUENCE [LARGE SCALE GENOMIC DNA]</scope>
    <source>
        <strain evidence="1">ASO3-1</strain>
    </source>
</reference>
<organism evidence="1 2">
    <name type="scientific">Desulfonatronospira thiodismutans ASO3-1</name>
    <dbReference type="NCBI Taxonomy" id="555779"/>
    <lineage>
        <taxon>Bacteria</taxon>
        <taxon>Pseudomonadati</taxon>
        <taxon>Thermodesulfobacteriota</taxon>
        <taxon>Desulfovibrionia</taxon>
        <taxon>Desulfovibrionales</taxon>
        <taxon>Desulfonatronovibrionaceae</taxon>
        <taxon>Desulfonatronospira</taxon>
    </lineage>
</organism>
<dbReference type="Gene3D" id="3.30.2310.40">
    <property type="match status" value="1"/>
</dbReference>
<dbReference type="CDD" id="cd12869">
    <property type="entry name" value="MqsR"/>
    <property type="match status" value="1"/>
</dbReference>
<proteinExistence type="predicted"/>
<dbReference type="EMBL" id="ACJN02000001">
    <property type="protein sequence ID" value="EFI36306.1"/>
    <property type="molecule type" value="Genomic_DNA"/>
</dbReference>
<evidence type="ECO:0000313" key="2">
    <source>
        <dbReference type="Proteomes" id="UP000005496"/>
    </source>
</evidence>
<sequence length="107" mass="12736">MAKWKPHYDLKKSKSLIDSDKYIIVKSAKTTAFKLNFNEQRIKDVLLNIKPSDFSKSEEDWQIKGHWQDAYKTCYDGHRLYVKWKITENKEEHLLVLSFKEDQGGEI</sequence>
<evidence type="ECO:0000313" key="1">
    <source>
        <dbReference type="EMBL" id="EFI36306.1"/>
    </source>
</evidence>
<dbReference type="Proteomes" id="UP000005496">
    <property type="component" value="Unassembled WGS sequence"/>
</dbReference>